<evidence type="ECO:0000313" key="2">
    <source>
        <dbReference type="Proteomes" id="UP000644140"/>
    </source>
</evidence>
<reference evidence="1" key="1">
    <citation type="submission" date="2022-02" db="EMBL/GenBank/DDBJ databases">
        <title>Characterization of Tn125 harboring carbapenem-resistant Acinetobacter bereziniae clinical isolates.</title>
        <authorList>
            <person name="Wong N.-K."/>
            <person name="Pan Q."/>
        </authorList>
    </citation>
    <scope>NUCLEOTIDE SEQUENCE</scope>
    <source>
        <strain evidence="1">GD03393</strain>
    </source>
</reference>
<dbReference type="RefSeq" id="WP_004829372.1">
    <property type="nucleotide sequence ID" value="NZ_BKEF01000018.1"/>
</dbReference>
<dbReference type="EMBL" id="CP092085">
    <property type="protein sequence ID" value="UUN99083.1"/>
    <property type="molecule type" value="Genomic_DNA"/>
</dbReference>
<dbReference type="KEGG" id="aber:BSR55_15290"/>
<gene>
    <name evidence="1" type="ORF">I9054_006430</name>
</gene>
<evidence type="ECO:0000313" key="1">
    <source>
        <dbReference type="EMBL" id="UUN99083.1"/>
    </source>
</evidence>
<sequence>MSSIKNTEHPMFGRIYIFIVCLFALVIGLPLFFKMQHSMWMQGLLAYGFLLILIGFVLYHLAFIYRADDADVQMWMDQYVLNEPTYLHHVIFHFVFFMSLLVITHFVFVFYKLFRTTD</sequence>
<accession>A0A8B5S191</accession>
<dbReference type="AlphaFoldDB" id="A0A8B5S191"/>
<name>A0A8B5S191_ACIBZ</name>
<organism evidence="1 2">
    <name type="scientific">Acinetobacter bereziniae</name>
    <name type="common">Acinetobacter genomosp. 10</name>
    <dbReference type="NCBI Taxonomy" id="106648"/>
    <lineage>
        <taxon>Bacteria</taxon>
        <taxon>Pseudomonadati</taxon>
        <taxon>Pseudomonadota</taxon>
        <taxon>Gammaproteobacteria</taxon>
        <taxon>Moraxellales</taxon>
        <taxon>Moraxellaceae</taxon>
        <taxon>Acinetobacter</taxon>
    </lineage>
</organism>
<dbReference type="Proteomes" id="UP000644140">
    <property type="component" value="Chromosome"/>
</dbReference>
<proteinExistence type="predicted"/>
<dbReference type="GeneID" id="69463423"/>
<protein>
    <submittedName>
        <fullName evidence="1">Uncharacterized protein</fullName>
    </submittedName>
</protein>